<evidence type="ECO:0000256" key="4">
    <source>
        <dbReference type="ARBA" id="ARBA00023069"/>
    </source>
</evidence>
<feature type="region of interest" description="Disordered" evidence="6">
    <location>
        <begin position="503"/>
        <end position="538"/>
    </location>
</feature>
<comment type="caution">
    <text evidence="7">The sequence shown here is derived from an EMBL/GenBank/DDBJ whole genome shotgun (WGS) entry which is preliminary data.</text>
</comment>
<dbReference type="Gene3D" id="3.80.10.10">
    <property type="entry name" value="Ribonuclease Inhibitor"/>
    <property type="match status" value="2"/>
</dbReference>
<evidence type="ECO:0000256" key="2">
    <source>
        <dbReference type="ARBA" id="ARBA00022614"/>
    </source>
</evidence>
<dbReference type="InterPro" id="IPR032675">
    <property type="entry name" value="LRR_dom_sf"/>
</dbReference>
<feature type="non-terminal residue" evidence="7">
    <location>
        <position position="1"/>
    </location>
</feature>
<organism evidence="7 8">
    <name type="scientific">Prorocentrum cordatum</name>
    <dbReference type="NCBI Taxonomy" id="2364126"/>
    <lineage>
        <taxon>Eukaryota</taxon>
        <taxon>Sar</taxon>
        <taxon>Alveolata</taxon>
        <taxon>Dinophyceae</taxon>
        <taxon>Prorocentrales</taxon>
        <taxon>Prorocentraceae</taxon>
        <taxon>Prorocentrum</taxon>
    </lineage>
</organism>
<evidence type="ECO:0000256" key="6">
    <source>
        <dbReference type="SAM" id="MobiDB-lite"/>
    </source>
</evidence>
<comment type="subcellular location">
    <subcellularLocation>
        <location evidence="1">Cell projection</location>
        <location evidence="1">Cilium</location>
    </subcellularLocation>
</comment>
<feature type="compositionally biased region" description="Gly residues" evidence="6">
    <location>
        <begin position="464"/>
        <end position="481"/>
    </location>
</feature>
<evidence type="ECO:0000313" key="7">
    <source>
        <dbReference type="EMBL" id="CAK0823927.1"/>
    </source>
</evidence>
<keyword evidence="4" id="KW-0969">Cilium</keyword>
<dbReference type="PANTHER" id="PTHR45973:SF9">
    <property type="entry name" value="LEUCINE-RICH REPEAT-CONTAINING PROTEIN 46"/>
    <property type="match status" value="1"/>
</dbReference>
<proteinExistence type="predicted"/>
<feature type="compositionally biased region" description="Polar residues" evidence="6">
    <location>
        <begin position="365"/>
        <end position="379"/>
    </location>
</feature>
<reference evidence="7" key="1">
    <citation type="submission" date="2023-10" db="EMBL/GenBank/DDBJ databases">
        <authorList>
            <person name="Chen Y."/>
            <person name="Shah S."/>
            <person name="Dougan E. K."/>
            <person name="Thang M."/>
            <person name="Chan C."/>
        </authorList>
    </citation>
    <scope>NUCLEOTIDE SEQUENCE [LARGE SCALE GENOMIC DNA]</scope>
</reference>
<dbReference type="PANTHER" id="PTHR45973">
    <property type="entry name" value="PROTEIN PHOSPHATASE 1 REGULATORY SUBUNIT SDS22-RELATED"/>
    <property type="match status" value="1"/>
</dbReference>
<dbReference type="SMART" id="SM00365">
    <property type="entry name" value="LRR_SD22"/>
    <property type="match status" value="5"/>
</dbReference>
<dbReference type="Pfam" id="PF14580">
    <property type="entry name" value="LRR_9"/>
    <property type="match status" value="1"/>
</dbReference>
<evidence type="ECO:0000256" key="3">
    <source>
        <dbReference type="ARBA" id="ARBA00022737"/>
    </source>
</evidence>
<evidence type="ECO:0000313" key="8">
    <source>
        <dbReference type="Proteomes" id="UP001189429"/>
    </source>
</evidence>
<dbReference type="PROSITE" id="PS51450">
    <property type="entry name" value="LRR"/>
    <property type="match status" value="4"/>
</dbReference>
<keyword evidence="8" id="KW-1185">Reference proteome</keyword>
<sequence length="538" mass="58513">ARASRELLGARQHQLMAMALQMQRGSYAGGAIPPSGALDTNDRFSSSKRRMTPELLLDICKERSMWSQPHLNTQLWLNFKGFDAIEGLELYTRVRTLHLGNNNIGRIEGLDRMADLRSLHLEGNRITCIENLDSNLELRQLNFESNGITRVTGIAHLQKLEQISLSKNCIEDLENLRELRSLPGLANIDVSHNKIEAESGVVEFWAEMVDTLKVLRYHGNPGVRNVEHYRKRLINALPHLGYLDERPVKPVERLSCSAWAEGGMEAMHRAKEEFFRSQHQMCAVDPDRRELVTRNRQAAIARIEREAKEREEAEARQQAELEKAGVEATAASSGDPAALKAYADAWQKKVSLYGADGVRARASQEAGSRTPALSSTSPDSAAYGFAPPQRGGGGAPDGPPRDAPSVSAHGLRRCHLQQKGASDFLAGGGAGPGHDAEGPEERQFAALGDDPWKECAALNGWGASGAAGQRGGQRGSGGGGQDEVVPDIWQKLAPAAKMAEMQMLEQSIGRSAPVDAPSAADRPRETPPAAADELNSLD</sequence>
<dbReference type="InterPro" id="IPR001611">
    <property type="entry name" value="Leu-rich_rpt"/>
</dbReference>
<evidence type="ECO:0000256" key="5">
    <source>
        <dbReference type="ARBA" id="ARBA00023273"/>
    </source>
</evidence>
<evidence type="ECO:0008006" key="9">
    <source>
        <dbReference type="Google" id="ProtNLM"/>
    </source>
</evidence>
<feature type="region of interest" description="Disordered" evidence="6">
    <location>
        <begin position="464"/>
        <end position="486"/>
    </location>
</feature>
<keyword evidence="5" id="KW-0966">Cell projection</keyword>
<keyword evidence="3" id="KW-0677">Repeat</keyword>
<feature type="compositionally biased region" description="Basic and acidic residues" evidence="6">
    <location>
        <begin position="307"/>
        <end position="325"/>
    </location>
</feature>
<evidence type="ECO:0000256" key="1">
    <source>
        <dbReference type="ARBA" id="ARBA00004138"/>
    </source>
</evidence>
<protein>
    <recommendedName>
        <fullName evidence="9">Dynein assembly factor 1, axonemal homolog</fullName>
    </recommendedName>
</protein>
<dbReference type="SUPFAM" id="SSF52075">
    <property type="entry name" value="Outer arm dynein light chain 1"/>
    <property type="match status" value="1"/>
</dbReference>
<keyword evidence="2" id="KW-0433">Leucine-rich repeat</keyword>
<name>A0ABN9RZ69_9DINO</name>
<dbReference type="Proteomes" id="UP001189429">
    <property type="component" value="Unassembled WGS sequence"/>
</dbReference>
<accession>A0ABN9RZ69</accession>
<feature type="region of interest" description="Disordered" evidence="6">
    <location>
        <begin position="307"/>
        <end position="334"/>
    </location>
</feature>
<gene>
    <name evidence="7" type="ORF">PCOR1329_LOCUS24490</name>
</gene>
<feature type="region of interest" description="Disordered" evidence="6">
    <location>
        <begin position="362"/>
        <end position="410"/>
    </location>
</feature>
<dbReference type="EMBL" id="CAUYUJ010008435">
    <property type="protein sequence ID" value="CAK0823927.1"/>
    <property type="molecule type" value="Genomic_DNA"/>
</dbReference>
<dbReference type="InterPro" id="IPR050576">
    <property type="entry name" value="Cilia_flagella_integrity"/>
</dbReference>